<comment type="caution">
    <text evidence="2">The sequence shown here is derived from an EMBL/GenBank/DDBJ whole genome shotgun (WGS) entry which is preliminary data.</text>
</comment>
<evidence type="ECO:0000313" key="3">
    <source>
        <dbReference type="Proteomes" id="UP001165269"/>
    </source>
</evidence>
<name>A0ABS9YJC3_9ACTN</name>
<feature type="chain" id="PRO_5045877442" evidence="1">
    <location>
        <begin position="33"/>
        <end position="176"/>
    </location>
</feature>
<feature type="signal peptide" evidence="1">
    <location>
        <begin position="1"/>
        <end position="32"/>
    </location>
</feature>
<keyword evidence="3" id="KW-1185">Reference proteome</keyword>
<dbReference type="Proteomes" id="UP001165269">
    <property type="component" value="Unassembled WGS sequence"/>
</dbReference>
<gene>
    <name evidence="2" type="ORF">MQP27_36990</name>
</gene>
<evidence type="ECO:0000313" key="2">
    <source>
        <dbReference type="EMBL" id="MCI3276686.1"/>
    </source>
</evidence>
<proteinExistence type="predicted"/>
<dbReference type="RefSeq" id="WP_242773538.1">
    <property type="nucleotide sequence ID" value="NZ_JALDAY010000013.1"/>
</dbReference>
<protein>
    <submittedName>
        <fullName evidence="2">Uncharacterized protein</fullName>
    </submittedName>
</protein>
<keyword evidence="1" id="KW-0732">Signal</keyword>
<sequence length="176" mass="18738">MNRLTTVAARRVRGTLLCATVAATAMTGPVWAASSGSTGATTTTTTITPAPALAVSVAATGPHTLPASLPPAALRADLRRLRGMAPERRQQTAARIWQDALGGDYGSAVQLRAERVQQRYRLLPGQLRNDLGELRGLGGDELRDGLVAVRDKALDGGYGDQVRQRAERHGDFWQQG</sequence>
<dbReference type="EMBL" id="JALDAY010000013">
    <property type="protein sequence ID" value="MCI3276686.1"/>
    <property type="molecule type" value="Genomic_DNA"/>
</dbReference>
<evidence type="ECO:0000256" key="1">
    <source>
        <dbReference type="SAM" id="SignalP"/>
    </source>
</evidence>
<reference evidence="2" key="1">
    <citation type="submission" date="2022-03" db="EMBL/GenBank/DDBJ databases">
        <title>Streptomyces 7R015 and 7R016 isolated from Barleria lupulina in Thailand.</title>
        <authorList>
            <person name="Kanchanasin P."/>
            <person name="Phongsopitanun W."/>
            <person name="Tanasupawat S."/>
        </authorList>
    </citation>
    <scope>NUCLEOTIDE SEQUENCE</scope>
    <source>
        <strain evidence="2">7R015</strain>
    </source>
</reference>
<accession>A0ABS9YJC3</accession>
<organism evidence="2 3">
    <name type="scientific">Streptomyces cylindrosporus</name>
    <dbReference type="NCBI Taxonomy" id="2927583"/>
    <lineage>
        <taxon>Bacteria</taxon>
        <taxon>Bacillati</taxon>
        <taxon>Actinomycetota</taxon>
        <taxon>Actinomycetes</taxon>
        <taxon>Kitasatosporales</taxon>
        <taxon>Streptomycetaceae</taxon>
        <taxon>Streptomyces</taxon>
    </lineage>
</organism>